<evidence type="ECO:0000256" key="1">
    <source>
        <dbReference type="SAM" id="MobiDB-lite"/>
    </source>
</evidence>
<accession>A0A9X0CCH7</accession>
<evidence type="ECO:0008006" key="4">
    <source>
        <dbReference type="Google" id="ProtNLM"/>
    </source>
</evidence>
<organism evidence="2 3">
    <name type="scientific">Desmophyllum pertusum</name>
    <dbReference type="NCBI Taxonomy" id="174260"/>
    <lineage>
        <taxon>Eukaryota</taxon>
        <taxon>Metazoa</taxon>
        <taxon>Cnidaria</taxon>
        <taxon>Anthozoa</taxon>
        <taxon>Hexacorallia</taxon>
        <taxon>Scleractinia</taxon>
        <taxon>Caryophylliina</taxon>
        <taxon>Caryophylliidae</taxon>
        <taxon>Desmophyllum</taxon>
    </lineage>
</organism>
<name>A0A9X0CCH7_9CNID</name>
<keyword evidence="3" id="KW-1185">Reference proteome</keyword>
<proteinExistence type="predicted"/>
<feature type="region of interest" description="Disordered" evidence="1">
    <location>
        <begin position="167"/>
        <end position="268"/>
    </location>
</feature>
<evidence type="ECO:0000313" key="2">
    <source>
        <dbReference type="EMBL" id="KAJ7318256.1"/>
    </source>
</evidence>
<dbReference type="AlphaFoldDB" id="A0A9X0CCH7"/>
<feature type="compositionally biased region" description="Pro residues" evidence="1">
    <location>
        <begin position="197"/>
        <end position="207"/>
    </location>
</feature>
<evidence type="ECO:0000313" key="3">
    <source>
        <dbReference type="Proteomes" id="UP001163046"/>
    </source>
</evidence>
<sequence length="521" mass="58232">MDSDKEVTYETNPKKRREFDRRYMKSISKKIKEWHRRTGLPVACFAVNVNEATKPAWIATGMQQLKAFAKDPGVQKALTEHINKPASPSRSTSQTAQDFRDYRVEELRKMCRQAVLSDGRAKPEWKNLKTKPEWWPEEVKYADINTNPKPRQEQLVLIMQRYCEWKTTPPQSNAPQSTPPQSTAPQYTAPQSTPPQSTAPPSTPPQSTPQSTPPQSTAPQSTVPQSTPPQSTAPQSTPPRSTAPHSTPPQSSAPQSTAPESTPPQSTTPTHRIILTLLNEDAAIDAAKATEILHLLKILPLKDIRIIAQDLPVDQPMRVRTFTNTSQERLPERFSKYIPAVVRAMRHEPVFAKGDGNCLFNSVSILMTGKEEDAPIFRLGAALYGAVHFEHILEQITASFESRDDAIMWAATVCTCDLDIFNFCSDAAAIVFKTLEDQIKRTLENFTESGILQISLVAGFLRTPIQQFCNLPGSEIYNKTTLPPCCYQDPGLVTSLKIIWLPFRGVGNNYNHFCPLLPCDL</sequence>
<dbReference type="EMBL" id="MU827865">
    <property type="protein sequence ID" value="KAJ7318256.1"/>
    <property type="molecule type" value="Genomic_DNA"/>
</dbReference>
<reference evidence="2" key="1">
    <citation type="submission" date="2023-01" db="EMBL/GenBank/DDBJ databases">
        <title>Genome assembly of the deep-sea coral Lophelia pertusa.</title>
        <authorList>
            <person name="Herrera S."/>
            <person name="Cordes E."/>
        </authorList>
    </citation>
    <scope>NUCLEOTIDE SEQUENCE</scope>
    <source>
        <strain evidence="2">USNM1676648</strain>
        <tissue evidence="2">Polyp</tissue>
    </source>
</reference>
<gene>
    <name evidence="2" type="ORF">OS493_038200</name>
</gene>
<feature type="compositionally biased region" description="Low complexity" evidence="1">
    <location>
        <begin position="208"/>
        <end position="268"/>
    </location>
</feature>
<dbReference type="OrthoDB" id="5989754at2759"/>
<feature type="compositionally biased region" description="Low complexity" evidence="1">
    <location>
        <begin position="174"/>
        <end position="196"/>
    </location>
</feature>
<comment type="caution">
    <text evidence="2">The sequence shown here is derived from an EMBL/GenBank/DDBJ whole genome shotgun (WGS) entry which is preliminary data.</text>
</comment>
<protein>
    <recommendedName>
        <fullName evidence="4">OTU domain-containing protein</fullName>
    </recommendedName>
</protein>
<dbReference type="Proteomes" id="UP001163046">
    <property type="component" value="Unassembled WGS sequence"/>
</dbReference>